<dbReference type="Proteomes" id="UP000887013">
    <property type="component" value="Unassembled WGS sequence"/>
</dbReference>
<dbReference type="PANTHER" id="PTHR10933">
    <property type="entry name" value="IMMUNOGLOBULIN-BINDING PROTEIN 1"/>
    <property type="match status" value="1"/>
</dbReference>
<dbReference type="InterPro" id="IPR007304">
    <property type="entry name" value="TAP46-like"/>
</dbReference>
<comment type="caution">
    <text evidence="2">The sequence shown here is derived from an EMBL/GenBank/DDBJ whole genome shotgun (WGS) entry which is preliminary data.</text>
</comment>
<gene>
    <name evidence="2" type="primary">NCL1_39081</name>
    <name evidence="2" type="ORF">NPIL_5351</name>
    <name evidence="3" type="ORF">NPIL_597651</name>
</gene>
<name>A0A8X6I8X6_NEPPI</name>
<feature type="region of interest" description="Disordered" evidence="1">
    <location>
        <begin position="96"/>
        <end position="117"/>
    </location>
</feature>
<dbReference type="EMBL" id="BMAW01028945">
    <property type="protein sequence ID" value="GFU09915.1"/>
    <property type="molecule type" value="Genomic_DNA"/>
</dbReference>
<dbReference type="PANTHER" id="PTHR10933:SF9">
    <property type="entry name" value="IMMUNOGLOBULIN-BINDING PROTEIN 1"/>
    <property type="match status" value="1"/>
</dbReference>
<dbReference type="Pfam" id="PF04177">
    <property type="entry name" value="TAP42"/>
    <property type="match status" value="1"/>
</dbReference>
<evidence type="ECO:0000256" key="1">
    <source>
        <dbReference type="SAM" id="MobiDB-lite"/>
    </source>
</evidence>
<dbReference type="GO" id="GO:0005829">
    <property type="term" value="C:cytosol"/>
    <property type="evidence" value="ECO:0007669"/>
    <property type="project" value="TreeGrafter"/>
</dbReference>
<evidence type="ECO:0000313" key="3">
    <source>
        <dbReference type="EMBL" id="GFU09915.1"/>
    </source>
</evidence>
<dbReference type="EMBL" id="BMAW01088521">
    <property type="protein sequence ID" value="GFS35064.1"/>
    <property type="molecule type" value="Genomic_DNA"/>
</dbReference>
<keyword evidence="4" id="KW-1185">Reference proteome</keyword>
<evidence type="ECO:0000313" key="4">
    <source>
        <dbReference type="Proteomes" id="UP000887013"/>
    </source>
</evidence>
<dbReference type="GO" id="GO:0051721">
    <property type="term" value="F:protein phosphatase 2A binding"/>
    <property type="evidence" value="ECO:0007669"/>
    <property type="project" value="TreeGrafter"/>
</dbReference>
<sequence length="117" mass="13687">MFNIIFYLQPLKPFIITKDAIQKQVFGLGYPSIPVMTIDDFYRQKFQKMVEEQKQNRKGQSLQDSAFAGTGLNKEAEDIHNEELLEKDDPITLMKARQWDDWKDENPRGSGNRYNKG</sequence>
<evidence type="ECO:0000313" key="2">
    <source>
        <dbReference type="EMBL" id="GFS35064.1"/>
    </source>
</evidence>
<reference evidence="2" key="1">
    <citation type="submission" date="2020-08" db="EMBL/GenBank/DDBJ databases">
        <title>Multicomponent nature underlies the extraordinary mechanical properties of spider dragline silk.</title>
        <authorList>
            <person name="Kono N."/>
            <person name="Nakamura H."/>
            <person name="Mori M."/>
            <person name="Yoshida Y."/>
            <person name="Ohtoshi R."/>
            <person name="Malay A.D."/>
            <person name="Moran D.A.P."/>
            <person name="Tomita M."/>
            <person name="Numata K."/>
            <person name="Arakawa K."/>
        </authorList>
    </citation>
    <scope>NUCLEOTIDE SEQUENCE</scope>
</reference>
<protein>
    <submittedName>
        <fullName evidence="2">Immunoglobulin-binding protein 1</fullName>
    </submittedName>
</protein>
<feature type="compositionally biased region" description="Basic and acidic residues" evidence="1">
    <location>
        <begin position="97"/>
        <end position="107"/>
    </location>
</feature>
<accession>A0A8X6I8X6</accession>
<dbReference type="GO" id="GO:0009966">
    <property type="term" value="P:regulation of signal transduction"/>
    <property type="evidence" value="ECO:0007669"/>
    <property type="project" value="InterPro"/>
</dbReference>
<proteinExistence type="predicted"/>
<dbReference type="GO" id="GO:0035303">
    <property type="term" value="P:regulation of dephosphorylation"/>
    <property type="evidence" value="ECO:0007669"/>
    <property type="project" value="TreeGrafter"/>
</dbReference>
<dbReference type="AlphaFoldDB" id="A0A8X6I8X6"/>
<dbReference type="OrthoDB" id="6415166at2759"/>
<organism evidence="2 4">
    <name type="scientific">Nephila pilipes</name>
    <name type="common">Giant wood spider</name>
    <name type="synonym">Nephila maculata</name>
    <dbReference type="NCBI Taxonomy" id="299642"/>
    <lineage>
        <taxon>Eukaryota</taxon>
        <taxon>Metazoa</taxon>
        <taxon>Ecdysozoa</taxon>
        <taxon>Arthropoda</taxon>
        <taxon>Chelicerata</taxon>
        <taxon>Arachnida</taxon>
        <taxon>Araneae</taxon>
        <taxon>Araneomorphae</taxon>
        <taxon>Entelegynae</taxon>
        <taxon>Araneoidea</taxon>
        <taxon>Nephilidae</taxon>
        <taxon>Nephila</taxon>
    </lineage>
</organism>